<evidence type="ECO:0000256" key="1">
    <source>
        <dbReference type="ARBA" id="ARBA00005254"/>
    </source>
</evidence>
<dbReference type="PANTHER" id="PTHR11941:SF45">
    <property type="entry name" value="ENOYL-COA DELTA ISOMERASE 1, MITOCHONDRIAL"/>
    <property type="match status" value="1"/>
</dbReference>
<dbReference type="EMBL" id="JBBVGT010000002">
    <property type="protein sequence ID" value="MFB5945423.1"/>
    <property type="molecule type" value="Genomic_DNA"/>
</dbReference>
<organism evidence="3 4">
    <name type="scientific">Albibacterium profundi</name>
    <dbReference type="NCBI Taxonomy" id="3134906"/>
    <lineage>
        <taxon>Bacteria</taxon>
        <taxon>Pseudomonadati</taxon>
        <taxon>Bacteroidota</taxon>
        <taxon>Sphingobacteriia</taxon>
        <taxon>Sphingobacteriales</taxon>
        <taxon>Sphingobacteriaceae</taxon>
        <taxon>Albibacterium</taxon>
    </lineage>
</organism>
<dbReference type="InterPro" id="IPR018376">
    <property type="entry name" value="Enoyl-CoA_hyd/isom_CS"/>
</dbReference>
<dbReference type="InterPro" id="IPR029045">
    <property type="entry name" value="ClpP/crotonase-like_dom_sf"/>
</dbReference>
<sequence length="254" mass="29202">MKTLQLTVNDRMALIGFNRGKSNALNFEMLQEFGSLLNNIEQDESIAGIIIHGKERFFSSGLDLIELYDYDEQQIRDFWKLFLEVVETFVSFKKPAIAAINGHSPAGGCVIALCCDYRIMNQGDFIIGLNEIPVGLIVPSSIFSLYSFWLGERKAYQYLIEGKLLSPDEALQDNLVDQVVDSTRLRLEAEKKLQTYIQFDANAWQQSKLNMRREMIASFKEKDDELINTLLKQWWDPSTRSILKTIINNLTEKK</sequence>
<dbReference type="PROSITE" id="PS00166">
    <property type="entry name" value="ENOYL_COA_HYDRATASE"/>
    <property type="match status" value="1"/>
</dbReference>
<reference evidence="3 4" key="1">
    <citation type="submission" date="2024-04" db="EMBL/GenBank/DDBJ databases">
        <title>Albibacterium profundi sp. nov., isolated from sediment of the Challenger Deep of Mariana Trench.</title>
        <authorList>
            <person name="Wang Y."/>
        </authorList>
    </citation>
    <scope>NUCLEOTIDE SEQUENCE [LARGE SCALE GENOMIC DNA]</scope>
    <source>
        <strain evidence="3 4">RHL897</strain>
    </source>
</reference>
<evidence type="ECO:0000313" key="4">
    <source>
        <dbReference type="Proteomes" id="UP001580928"/>
    </source>
</evidence>
<dbReference type="SUPFAM" id="SSF52096">
    <property type="entry name" value="ClpP/crotonase"/>
    <property type="match status" value="1"/>
</dbReference>
<keyword evidence="4" id="KW-1185">Reference proteome</keyword>
<comment type="caution">
    <text evidence="3">The sequence shown here is derived from an EMBL/GenBank/DDBJ whole genome shotgun (WGS) entry which is preliminary data.</text>
</comment>
<accession>A0ABV5CD01</accession>
<dbReference type="Gene3D" id="3.90.226.10">
    <property type="entry name" value="2-enoyl-CoA Hydratase, Chain A, domain 1"/>
    <property type="match status" value="1"/>
</dbReference>
<dbReference type="InterPro" id="IPR001753">
    <property type="entry name" value="Enoyl-CoA_hydra/iso"/>
</dbReference>
<evidence type="ECO:0000313" key="3">
    <source>
        <dbReference type="EMBL" id="MFB5945423.1"/>
    </source>
</evidence>
<dbReference type="PANTHER" id="PTHR11941">
    <property type="entry name" value="ENOYL-COA HYDRATASE-RELATED"/>
    <property type="match status" value="1"/>
</dbReference>
<comment type="similarity">
    <text evidence="1 2">Belongs to the enoyl-CoA hydratase/isomerase family.</text>
</comment>
<proteinExistence type="inferred from homology"/>
<dbReference type="RefSeq" id="WP_375556964.1">
    <property type="nucleotide sequence ID" value="NZ_JBBVGT010000002.1"/>
</dbReference>
<dbReference type="Proteomes" id="UP001580928">
    <property type="component" value="Unassembled WGS sequence"/>
</dbReference>
<name>A0ABV5CD01_9SPHI</name>
<evidence type="ECO:0000256" key="2">
    <source>
        <dbReference type="RuleBase" id="RU003707"/>
    </source>
</evidence>
<dbReference type="Pfam" id="PF00378">
    <property type="entry name" value="ECH_1"/>
    <property type="match status" value="1"/>
</dbReference>
<dbReference type="CDD" id="cd06558">
    <property type="entry name" value="crotonase-like"/>
    <property type="match status" value="1"/>
</dbReference>
<protein>
    <submittedName>
        <fullName evidence="3">Enoyl-CoA hydratase/isomerase family protein</fullName>
    </submittedName>
</protein>
<gene>
    <name evidence="3" type="ORF">WKR92_06235</name>
</gene>